<reference evidence="2" key="1">
    <citation type="journal article" date="2016" name="Nat. Biotechnol.">
        <title>Sequencing wild and cultivated cassava and related species reveals extensive interspecific hybridization and genetic diversity.</title>
        <authorList>
            <person name="Bredeson J.V."/>
            <person name="Lyons J.B."/>
            <person name="Prochnik S.E."/>
            <person name="Wu G.A."/>
            <person name="Ha C.M."/>
            <person name="Edsinger-Gonzales E."/>
            <person name="Grimwood J."/>
            <person name="Schmutz J."/>
            <person name="Rabbi I.Y."/>
            <person name="Egesi C."/>
            <person name="Nauluvula P."/>
            <person name="Lebot V."/>
            <person name="Ndunguru J."/>
            <person name="Mkamilo G."/>
            <person name="Bart R.S."/>
            <person name="Setter T.L."/>
            <person name="Gleadow R.M."/>
            <person name="Kulakow P."/>
            <person name="Ferguson M.E."/>
            <person name="Rounsley S."/>
            <person name="Rokhsar D.S."/>
        </authorList>
    </citation>
    <scope>NUCLEOTIDE SEQUENCE [LARGE SCALE GENOMIC DNA]</scope>
    <source>
        <strain evidence="2">cv. AM560-2</strain>
    </source>
</reference>
<organism evidence="1 2">
    <name type="scientific">Manihot esculenta</name>
    <name type="common">Cassava</name>
    <name type="synonym">Jatropha manihot</name>
    <dbReference type="NCBI Taxonomy" id="3983"/>
    <lineage>
        <taxon>Eukaryota</taxon>
        <taxon>Viridiplantae</taxon>
        <taxon>Streptophyta</taxon>
        <taxon>Embryophyta</taxon>
        <taxon>Tracheophyta</taxon>
        <taxon>Spermatophyta</taxon>
        <taxon>Magnoliopsida</taxon>
        <taxon>eudicotyledons</taxon>
        <taxon>Gunneridae</taxon>
        <taxon>Pentapetalae</taxon>
        <taxon>rosids</taxon>
        <taxon>fabids</taxon>
        <taxon>Malpighiales</taxon>
        <taxon>Euphorbiaceae</taxon>
        <taxon>Crotonoideae</taxon>
        <taxon>Manihoteae</taxon>
        <taxon>Manihot</taxon>
    </lineage>
</organism>
<name>A0ACB7IBG9_MANES</name>
<protein>
    <submittedName>
        <fullName evidence="1">Uncharacterized protein</fullName>
    </submittedName>
</protein>
<sequence length="630" mass="70132">METSLSLLSSTSSCWSNVVKSQPPPENKQNPKATNQLFVESCNSTKGISIAVIDANAVIEGGDKLHNLADRFVTVPEVLAEIRDPISRHRLSFVPFSIDSMEPTPEALNKVVKFARATGDLQTLSDVDLKLIALTYTLEAQIRGTKYVRDAPPPIHTVNVKRLPEKDLPGWGSNVPNLEEWEALEQEAGDGSNTHSRILPLKEMSLNVIPGHDQSEDGSSVAESEAHAGKREFTEQDLRKHRRYPKKKTEISIDGKKMVADGIDASQGQTDNDATDWMPAVSRSTHRRYLRRKARREYYEALSEKDSQQDLDKNMDNSNTNETNIPDPHQNSEGVNAENEISEDDEAKNDEDNLTSTLKQMRLEEGSMNLLQEGKDKDGILAGPKFADSLVMEAASENSVNCPLEASEIDSANEELDHQEILSQTNESIDVLHVDDDASEQSWSLKSLSESSIACVTSDFAMQNVLLQMGLRLLAPGGMQIRQLHRWILKCHACYTVTAEIGRIFCPKCGNGGTLRKVAVTVGENGIILADRRPRITLRGTKFSLPLPQGGRDAIAKNLILREDQLPQKFLYPKTKKKTNKEGDDFFGSDNIFNHHTDKRAPFQPPVRKALAVFSGKRNPNDNHYSRPKH</sequence>
<evidence type="ECO:0000313" key="1">
    <source>
        <dbReference type="EMBL" id="KAG8662095.1"/>
    </source>
</evidence>
<accession>A0ACB7IBG9</accession>
<proteinExistence type="predicted"/>
<comment type="caution">
    <text evidence="1">The sequence shown here is derived from an EMBL/GenBank/DDBJ whole genome shotgun (WGS) entry which is preliminary data.</text>
</comment>
<dbReference type="EMBL" id="CM004387">
    <property type="protein sequence ID" value="KAG8662095.1"/>
    <property type="molecule type" value="Genomic_DNA"/>
</dbReference>
<gene>
    <name evidence="1" type="ORF">MANES_01G063000v8</name>
</gene>
<evidence type="ECO:0000313" key="2">
    <source>
        <dbReference type="Proteomes" id="UP000091857"/>
    </source>
</evidence>
<keyword evidence="2" id="KW-1185">Reference proteome</keyword>
<dbReference type="Proteomes" id="UP000091857">
    <property type="component" value="Chromosome 1"/>
</dbReference>